<dbReference type="Proteomes" id="UP001062846">
    <property type="component" value="Chromosome 11"/>
</dbReference>
<organism evidence="1 2">
    <name type="scientific">Rhododendron molle</name>
    <name type="common">Chinese azalea</name>
    <name type="synonym">Azalea mollis</name>
    <dbReference type="NCBI Taxonomy" id="49168"/>
    <lineage>
        <taxon>Eukaryota</taxon>
        <taxon>Viridiplantae</taxon>
        <taxon>Streptophyta</taxon>
        <taxon>Embryophyta</taxon>
        <taxon>Tracheophyta</taxon>
        <taxon>Spermatophyta</taxon>
        <taxon>Magnoliopsida</taxon>
        <taxon>eudicotyledons</taxon>
        <taxon>Gunneridae</taxon>
        <taxon>Pentapetalae</taxon>
        <taxon>asterids</taxon>
        <taxon>Ericales</taxon>
        <taxon>Ericaceae</taxon>
        <taxon>Ericoideae</taxon>
        <taxon>Rhodoreae</taxon>
        <taxon>Rhododendron</taxon>
    </lineage>
</organism>
<sequence length="259" mass="29995">MNSSFRVIEAMPLMVMAAMLEWWHEGYLRKYYDKPYKESSSEEENDEEEVNDEESSEKKADNCPPRSKKKKIGAMFNPETCSIELRRGVVFPITEEDVARVLGMPIGDTPVPTKSLESHRQKIEEDFKGGFKGIEISRLENVIWEGQTDGSEVLINIEGAKWPLTCKEFAKSFRPRGLVCRMSNLLVVQSDEFNNVLQVDCDPIKVVYDVLKCEHGQDPTSSSVEWREYCSLQRDEVREEEEVKEKRSRRGKKQKEPYL</sequence>
<gene>
    <name evidence="1" type="ORF">RHMOL_Rhmol11G0111200</name>
</gene>
<name>A0ACC0LR44_RHOML</name>
<proteinExistence type="predicted"/>
<protein>
    <submittedName>
        <fullName evidence="1">Uncharacterized protein</fullName>
    </submittedName>
</protein>
<reference evidence="1" key="1">
    <citation type="submission" date="2022-02" db="EMBL/GenBank/DDBJ databases">
        <title>Plant Genome Project.</title>
        <authorList>
            <person name="Zhang R.-G."/>
        </authorList>
    </citation>
    <scope>NUCLEOTIDE SEQUENCE</scope>
    <source>
        <strain evidence="1">AT1</strain>
    </source>
</reference>
<accession>A0ACC0LR44</accession>
<keyword evidence="2" id="KW-1185">Reference proteome</keyword>
<dbReference type="EMBL" id="CM046398">
    <property type="protein sequence ID" value="KAI8531104.1"/>
    <property type="molecule type" value="Genomic_DNA"/>
</dbReference>
<evidence type="ECO:0000313" key="1">
    <source>
        <dbReference type="EMBL" id="KAI8531104.1"/>
    </source>
</evidence>
<evidence type="ECO:0000313" key="2">
    <source>
        <dbReference type="Proteomes" id="UP001062846"/>
    </source>
</evidence>
<comment type="caution">
    <text evidence="1">The sequence shown here is derived from an EMBL/GenBank/DDBJ whole genome shotgun (WGS) entry which is preliminary data.</text>
</comment>